<dbReference type="InterPro" id="IPR017946">
    <property type="entry name" value="PLC-like_Pdiesterase_TIM-brl"/>
</dbReference>
<name>A0A1X7DEN8_9MICC</name>
<proteinExistence type="predicted"/>
<dbReference type="AlphaFoldDB" id="A0A1X7DEN8"/>
<dbReference type="EMBL" id="FXAC01000011">
    <property type="protein sequence ID" value="SMF14265.1"/>
    <property type="molecule type" value="Genomic_DNA"/>
</dbReference>
<dbReference type="GO" id="GO:0008081">
    <property type="term" value="F:phosphoric diester hydrolase activity"/>
    <property type="evidence" value="ECO:0007669"/>
    <property type="project" value="InterPro"/>
</dbReference>
<dbReference type="Proteomes" id="UP000192929">
    <property type="component" value="Unassembled WGS sequence"/>
</dbReference>
<dbReference type="GO" id="GO:0006629">
    <property type="term" value="P:lipid metabolic process"/>
    <property type="evidence" value="ECO:0007669"/>
    <property type="project" value="InterPro"/>
</dbReference>
<dbReference type="PANTHER" id="PTHR46211">
    <property type="entry name" value="GLYCEROPHOSPHORYL DIESTER PHOSPHODIESTERASE"/>
    <property type="match status" value="1"/>
</dbReference>
<dbReference type="SUPFAM" id="SSF51695">
    <property type="entry name" value="PLC-like phosphodiesterases"/>
    <property type="match status" value="1"/>
</dbReference>
<dbReference type="PROSITE" id="PS51704">
    <property type="entry name" value="GP_PDE"/>
    <property type="match status" value="1"/>
</dbReference>
<accession>A0A1X7DEN8</accession>
<dbReference type="InterPro" id="IPR030395">
    <property type="entry name" value="GP_PDE_dom"/>
</dbReference>
<reference evidence="3" key="1">
    <citation type="submission" date="2017-04" db="EMBL/GenBank/DDBJ databases">
        <authorList>
            <person name="Varghese N."/>
            <person name="Submissions S."/>
        </authorList>
    </citation>
    <scope>NUCLEOTIDE SEQUENCE [LARGE SCALE GENOMIC DNA]</scope>
    <source>
        <strain evidence="3">NIO-1021</strain>
    </source>
</reference>
<feature type="domain" description="GP-PDE" evidence="1">
    <location>
        <begin position="44"/>
        <end position="292"/>
    </location>
</feature>
<sequence>MRTRTTPLTDRLATDPLRWIRPTALLTAPRGREDTAGMTTAPAHLLIGHRGAAGVAPENTVAAFEVARSSGAQFFELDVQLSADGVPFAFHDSTPARTTNAAEVFPGRENDPVTSFTWAELQRLDAGSSFSGAFRGERIPHLDDAVRVAGDAIGVFMEIKSPATSPGIEDVVAERLRTGPPWQRLLRDGRIEVLGFDAASNQHFAALAPEVPLQQLVYRVPDAETLARISTYAGQVGSNHRWLNAAAVDRVRAAGLGMSVYTVNAERNFNRMAALGVDRITTDFPVEFSWKHPATVGHAVAVR</sequence>
<gene>
    <name evidence="2" type="ORF">SAMN06296028_11136</name>
</gene>
<evidence type="ECO:0000313" key="3">
    <source>
        <dbReference type="Proteomes" id="UP000192929"/>
    </source>
</evidence>
<organism evidence="2 3">
    <name type="scientific">Kocuria marina subsp. indica</name>
    <dbReference type="NCBI Taxonomy" id="1049583"/>
    <lineage>
        <taxon>Bacteria</taxon>
        <taxon>Bacillati</taxon>
        <taxon>Actinomycetota</taxon>
        <taxon>Actinomycetes</taxon>
        <taxon>Micrococcales</taxon>
        <taxon>Micrococcaceae</taxon>
        <taxon>Kocuria</taxon>
    </lineage>
</organism>
<dbReference type="Gene3D" id="3.20.20.190">
    <property type="entry name" value="Phosphatidylinositol (PI) phosphodiesterase"/>
    <property type="match status" value="1"/>
</dbReference>
<dbReference type="Pfam" id="PF03009">
    <property type="entry name" value="GDPD"/>
    <property type="match status" value="1"/>
</dbReference>
<protein>
    <submittedName>
        <fullName evidence="2">Glycerophosphoryl diester phosphodiesterase</fullName>
    </submittedName>
</protein>
<evidence type="ECO:0000313" key="2">
    <source>
        <dbReference type="EMBL" id="SMF14265.1"/>
    </source>
</evidence>
<keyword evidence="3" id="KW-1185">Reference proteome</keyword>
<evidence type="ECO:0000259" key="1">
    <source>
        <dbReference type="PROSITE" id="PS51704"/>
    </source>
</evidence>
<dbReference type="PANTHER" id="PTHR46211:SF1">
    <property type="entry name" value="GLYCEROPHOSPHODIESTER PHOSPHODIESTERASE, CYTOPLASMIC"/>
    <property type="match status" value="1"/>
</dbReference>